<gene>
    <name evidence="9" type="ORF">FKZ61_11660</name>
</gene>
<keyword evidence="5 7" id="KW-1133">Transmembrane helix</keyword>
<dbReference type="InParanoid" id="A0A540VFK9"/>
<dbReference type="PANTHER" id="PTHR40074:SF2">
    <property type="entry name" value="O-ACETYLTRANSFERASE WECH"/>
    <property type="match status" value="1"/>
</dbReference>
<evidence type="ECO:0000256" key="1">
    <source>
        <dbReference type="ARBA" id="ARBA00004651"/>
    </source>
</evidence>
<dbReference type="Proteomes" id="UP000317371">
    <property type="component" value="Unassembled WGS sequence"/>
</dbReference>
<dbReference type="PANTHER" id="PTHR40074">
    <property type="entry name" value="O-ACETYLTRANSFERASE WECH"/>
    <property type="match status" value="1"/>
</dbReference>
<feature type="transmembrane region" description="Helical" evidence="7">
    <location>
        <begin position="101"/>
        <end position="119"/>
    </location>
</feature>
<comment type="subcellular location">
    <subcellularLocation>
        <location evidence="1">Cell membrane</location>
        <topology evidence="1">Multi-pass membrane protein</topology>
    </subcellularLocation>
</comment>
<feature type="transmembrane region" description="Helical" evidence="7">
    <location>
        <begin position="235"/>
        <end position="254"/>
    </location>
</feature>
<organism evidence="9 10">
    <name type="scientific">Litorilinea aerophila</name>
    <dbReference type="NCBI Taxonomy" id="1204385"/>
    <lineage>
        <taxon>Bacteria</taxon>
        <taxon>Bacillati</taxon>
        <taxon>Chloroflexota</taxon>
        <taxon>Caldilineae</taxon>
        <taxon>Caldilineales</taxon>
        <taxon>Caldilineaceae</taxon>
        <taxon>Litorilinea</taxon>
    </lineage>
</organism>
<evidence type="ECO:0000256" key="2">
    <source>
        <dbReference type="ARBA" id="ARBA00007400"/>
    </source>
</evidence>
<feature type="transmembrane region" description="Helical" evidence="7">
    <location>
        <begin position="204"/>
        <end position="223"/>
    </location>
</feature>
<dbReference type="OrthoDB" id="151888at2"/>
<feature type="transmembrane region" description="Helical" evidence="7">
    <location>
        <begin position="61"/>
        <end position="80"/>
    </location>
</feature>
<protein>
    <submittedName>
        <fullName evidence="9">Acyltransferase</fullName>
    </submittedName>
</protein>
<evidence type="ECO:0000256" key="7">
    <source>
        <dbReference type="SAM" id="Phobius"/>
    </source>
</evidence>
<comment type="similarity">
    <text evidence="2">Belongs to the acyltransferase 3 family.</text>
</comment>
<dbReference type="EMBL" id="VIGC01000013">
    <property type="protein sequence ID" value="TQE95492.1"/>
    <property type="molecule type" value="Genomic_DNA"/>
</dbReference>
<keyword evidence="10" id="KW-1185">Reference proteome</keyword>
<dbReference type="AlphaFoldDB" id="A0A540VFK9"/>
<feature type="transmembrane region" description="Helical" evidence="7">
    <location>
        <begin position="274"/>
        <end position="293"/>
    </location>
</feature>
<sequence length="369" mass="41545">MVGRLLQLNGVAILGVILFHAAGWGFVAMFAWSHRYLPAATDPTAQMGSLSYYVLRGVEQFAVFSIPAFLFVSGYFIAFATPRRQATVSWSIVGARIRSLLIPYLIWSLVLIVFLGLQGRRLSPAGYAAALLTGRVNPAYYYVPLLCQFYLLSPLLVFLARRWWQWLLLGALVIQLSIQLLYYPALLHVSAGALQPYVDVVPKWIFPVRIFWFVAGLVAGFHLAALKQFAARWKWWWLGGLLLLFVVGMVEWESMQTYAGQGWLAHRETFLDTAYGGLVILAFLAFSDFNVPFAGFVSELGAKSFGIYLLHSPVMEVTARLIYRFVPGLLAHQEILQPVLVVASLGVPLLLMALVNRSPLRRYYRWLFG</sequence>
<dbReference type="RefSeq" id="WP_141610311.1">
    <property type="nucleotide sequence ID" value="NZ_VIGC02000013.1"/>
</dbReference>
<accession>A0A540VFK9</accession>
<evidence type="ECO:0000256" key="6">
    <source>
        <dbReference type="ARBA" id="ARBA00023136"/>
    </source>
</evidence>
<keyword evidence="4 7" id="KW-0812">Transmembrane</keyword>
<feature type="transmembrane region" description="Helical" evidence="7">
    <location>
        <begin position="166"/>
        <end position="184"/>
    </location>
</feature>
<dbReference type="GO" id="GO:0005886">
    <property type="term" value="C:plasma membrane"/>
    <property type="evidence" value="ECO:0007669"/>
    <property type="project" value="UniProtKB-SubCell"/>
</dbReference>
<evidence type="ECO:0000313" key="9">
    <source>
        <dbReference type="EMBL" id="TQE95492.1"/>
    </source>
</evidence>
<dbReference type="GO" id="GO:0016413">
    <property type="term" value="F:O-acetyltransferase activity"/>
    <property type="evidence" value="ECO:0007669"/>
    <property type="project" value="TreeGrafter"/>
</dbReference>
<feature type="transmembrane region" description="Helical" evidence="7">
    <location>
        <begin position="335"/>
        <end position="355"/>
    </location>
</feature>
<dbReference type="InterPro" id="IPR002656">
    <property type="entry name" value="Acyl_transf_3_dom"/>
</dbReference>
<dbReference type="GO" id="GO:0009246">
    <property type="term" value="P:enterobacterial common antigen biosynthetic process"/>
    <property type="evidence" value="ECO:0007669"/>
    <property type="project" value="TreeGrafter"/>
</dbReference>
<keyword evidence="9" id="KW-0808">Transferase</keyword>
<feature type="domain" description="Acyltransferase 3" evidence="8">
    <location>
        <begin position="10"/>
        <end position="352"/>
    </location>
</feature>
<dbReference type="FunCoup" id="A0A540VFK9">
    <property type="interactions" value="18"/>
</dbReference>
<name>A0A540VFK9_9CHLR</name>
<comment type="caution">
    <text evidence="9">The sequence shown here is derived from an EMBL/GenBank/DDBJ whole genome shotgun (WGS) entry which is preliminary data.</text>
</comment>
<feature type="transmembrane region" description="Helical" evidence="7">
    <location>
        <begin position="305"/>
        <end position="323"/>
    </location>
</feature>
<keyword evidence="9" id="KW-0012">Acyltransferase</keyword>
<evidence type="ECO:0000256" key="3">
    <source>
        <dbReference type="ARBA" id="ARBA00022475"/>
    </source>
</evidence>
<evidence type="ECO:0000256" key="5">
    <source>
        <dbReference type="ARBA" id="ARBA00022989"/>
    </source>
</evidence>
<dbReference type="Pfam" id="PF01757">
    <property type="entry name" value="Acyl_transf_3"/>
    <property type="match status" value="1"/>
</dbReference>
<evidence type="ECO:0000256" key="4">
    <source>
        <dbReference type="ARBA" id="ARBA00022692"/>
    </source>
</evidence>
<evidence type="ECO:0000259" key="8">
    <source>
        <dbReference type="Pfam" id="PF01757"/>
    </source>
</evidence>
<evidence type="ECO:0000313" key="10">
    <source>
        <dbReference type="Proteomes" id="UP000317371"/>
    </source>
</evidence>
<keyword evidence="3" id="KW-1003">Cell membrane</keyword>
<reference evidence="9 10" key="1">
    <citation type="submission" date="2019-06" db="EMBL/GenBank/DDBJ databases">
        <title>Genome sequence of Litorilinea aerophila BAA-2444.</title>
        <authorList>
            <person name="Maclea K.S."/>
            <person name="Maurais E.G."/>
            <person name="Iannazzi L.C."/>
        </authorList>
    </citation>
    <scope>NUCLEOTIDE SEQUENCE [LARGE SCALE GENOMIC DNA]</scope>
    <source>
        <strain evidence="9 10">ATCC BAA-2444</strain>
    </source>
</reference>
<proteinExistence type="inferred from homology"/>
<keyword evidence="6 7" id="KW-0472">Membrane</keyword>
<feature type="transmembrane region" description="Helical" evidence="7">
    <location>
        <begin position="12"/>
        <end position="32"/>
    </location>
</feature>
<feature type="transmembrane region" description="Helical" evidence="7">
    <location>
        <begin position="139"/>
        <end position="159"/>
    </location>
</feature>